<dbReference type="AlphaFoldDB" id="A0AA41Z1S7"/>
<keyword evidence="2" id="KW-1185">Reference proteome</keyword>
<dbReference type="Proteomes" id="UP001165667">
    <property type="component" value="Unassembled WGS sequence"/>
</dbReference>
<evidence type="ECO:0000313" key="2">
    <source>
        <dbReference type="Proteomes" id="UP001165667"/>
    </source>
</evidence>
<protein>
    <submittedName>
        <fullName evidence="1">Uncharacterized protein</fullName>
    </submittedName>
</protein>
<organism evidence="1 2">
    <name type="scientific">Lichenifustis flavocetrariae</name>
    <dbReference type="NCBI Taxonomy" id="2949735"/>
    <lineage>
        <taxon>Bacteria</taxon>
        <taxon>Pseudomonadati</taxon>
        <taxon>Pseudomonadota</taxon>
        <taxon>Alphaproteobacteria</taxon>
        <taxon>Hyphomicrobiales</taxon>
        <taxon>Lichenihabitantaceae</taxon>
        <taxon>Lichenifustis</taxon>
    </lineage>
</organism>
<accession>A0AA41Z1S7</accession>
<sequence>MTEFDFVGRQAFRKAGTREGEIEANGKPDRQNRLAHDLVRQFVQFAERLGVRGDAQKNHARFFHNDRKVTVEIDDEESYWIDNGDGRTGVPGLTKVEMIDSLLAWLKHP</sequence>
<comment type="caution">
    <text evidence="1">The sequence shown here is derived from an EMBL/GenBank/DDBJ whole genome shotgun (WGS) entry which is preliminary data.</text>
</comment>
<proteinExistence type="predicted"/>
<gene>
    <name evidence="1" type="ORF">M8523_25055</name>
</gene>
<evidence type="ECO:0000313" key="1">
    <source>
        <dbReference type="EMBL" id="MCW6511265.1"/>
    </source>
</evidence>
<dbReference type="RefSeq" id="WP_282587644.1">
    <property type="nucleotide sequence ID" value="NZ_JAMOIM010000023.1"/>
</dbReference>
<name>A0AA41Z1S7_9HYPH</name>
<dbReference type="EMBL" id="JAMOIM010000023">
    <property type="protein sequence ID" value="MCW6511265.1"/>
    <property type="molecule type" value="Genomic_DNA"/>
</dbReference>
<reference evidence="1" key="1">
    <citation type="submission" date="2022-05" db="EMBL/GenBank/DDBJ databases">
        <authorList>
            <person name="Pankratov T."/>
        </authorList>
    </citation>
    <scope>NUCLEOTIDE SEQUENCE</scope>
    <source>
        <strain evidence="1">BP6-180914</strain>
    </source>
</reference>